<protein>
    <submittedName>
        <fullName evidence="9">Prolyl 4-hydroxylase subunit alpha-1-like</fullName>
    </submittedName>
</protein>
<dbReference type="PANTHER" id="PTHR10869">
    <property type="entry name" value="PROLYL 4-HYDROXYLASE ALPHA SUBUNIT"/>
    <property type="match status" value="1"/>
</dbReference>
<sequence length="1220" mass="137464">MSSSGDPYSHATFCNVPHSLPPLTTRHYENSNQGIPERNYKVSKPESVRDVLVTGYGQKHVEGIDDMEATLMAGTIPLMTQREQTTTAPMSYVPSHPATIEPQKPLQNNIQYTPFPSQHSKFYNQTMYQPRMQCQDTKIGSIMSLNPQTPTQSLVPDVTDPYATITPNNIYQNSINFRNHIDTFGKGTSCEFSQNPTFQNAIRYDMNKGATIVTPPCDMAQNATSQTTRPCDDTYHKYDPLGMNQQTNPFAYNFYPEMKPQLTLPTCQPANNVSPVYIPQKMSTEPHYMPLRPISHPSVPNQIKPFHPYTNSTDTRNVIGYPPPSHRFNPIQPHQYATLDWGRIGSVPYPNTQPLVRPEFVVGSRLPFHQTDTNRLSPGLSKTLIADYNRPLYATSDSEFEFSIHPSKGSTDPSSIFGRPLSAPHFLQPICNPEIESGSPPCHFETGPMFEPESIPPPLPPRATAIASIDAKDRPPKFNPSFLGTQTNEMPCEPCESIPPPPYNPSYLDVNEECFKTEPLLTECIYCGKNIDSELMKLHLNEECSCNPDTVDTSDTLSDTHDDTELIKCVACGQEFDGDTYVAHLEKCQPIGSLETMLSEITYKDFEDHATMTTMPDMVSLEVEDEICRRCDNKFTMTRLKQHAEECLRRHGSDVEIIDVTYPSLPPNHESAIMPFKSERSDTIKPPPPEIPEKSPTHITPSEDLEPMDEGVKPEPSFASGTPLFFPSVPHQAFGEMDKCPICEKDFKVEELPKHYDECRDAEEGKCHYCNKLFLITILPDHTDHCKPPTPVPNPEPKPNPFKLCLRCSQECTSSEHTCKLPPVKKDNICGVCFLEINPMEMETHRIQCLGTQQSEYTELNRKNWIRCLSCLMDILPQEFDQHIKSCDDMLLGDISRYKKFTPNLADIDWATAALTKEQHAAMDYVVKNAKKLSDGAASILSQRIVKLGFAKDDLEKTLEWVNFEAPIIIHVFIDKLLPILMTETNYKNQFETGTSHGSRDLVARSRWEDNIFNNIYKNVKGADRVKYGVLNIVGDICGVKNCKQYGDSYFILKCVRLRTSFASADSSNSTVKIASCEHYKHVLNEYTDAELSAILKVATKKKPWANSDIIQQYKEVQIHGPIELSEHIECVVLSDVEQGGATVFPLAGARVLPVKGDAVFWFNLLASGKSDDLTRHAGCPVLVGAKIVCNKWIHEAEQESRYPCKLNQTHRNRLPEPKY</sequence>
<evidence type="ECO:0000259" key="8">
    <source>
        <dbReference type="SMART" id="SM00702"/>
    </source>
</evidence>
<evidence type="ECO:0000256" key="6">
    <source>
        <dbReference type="ARBA" id="ARBA00023004"/>
    </source>
</evidence>
<dbReference type="Gene3D" id="2.60.120.620">
    <property type="entry name" value="q2cbj1_9rhob like domain"/>
    <property type="match status" value="1"/>
</dbReference>
<feature type="region of interest" description="Disordered" evidence="7">
    <location>
        <begin position="679"/>
        <end position="716"/>
    </location>
</feature>
<accession>A0AAV7K829</accession>
<dbReference type="InterPro" id="IPR022074">
    <property type="entry name" value="DUF3626"/>
</dbReference>
<reference evidence="9 10" key="1">
    <citation type="journal article" date="2023" name="BMC Biol.">
        <title>The compact genome of the sponge Oopsacas minuta (Hexactinellida) is lacking key metazoan core genes.</title>
        <authorList>
            <person name="Santini S."/>
            <person name="Schenkelaars Q."/>
            <person name="Jourda C."/>
            <person name="Duchesne M."/>
            <person name="Belahbib H."/>
            <person name="Rocher C."/>
            <person name="Selva M."/>
            <person name="Riesgo A."/>
            <person name="Vervoort M."/>
            <person name="Leys S.P."/>
            <person name="Kodjabachian L."/>
            <person name="Le Bivic A."/>
            <person name="Borchiellini C."/>
            <person name="Claverie J.M."/>
            <person name="Renard E."/>
        </authorList>
    </citation>
    <scope>NUCLEOTIDE SEQUENCE [LARGE SCALE GENOMIC DNA]</scope>
    <source>
        <strain evidence="9">SPO-2</strain>
    </source>
</reference>
<evidence type="ECO:0000313" key="10">
    <source>
        <dbReference type="Proteomes" id="UP001165289"/>
    </source>
</evidence>
<evidence type="ECO:0000256" key="1">
    <source>
        <dbReference type="ARBA" id="ARBA00001961"/>
    </source>
</evidence>
<gene>
    <name evidence="9" type="ORF">LOD99_1195</name>
</gene>
<keyword evidence="6" id="KW-0408">Iron</keyword>
<dbReference type="GO" id="GO:0031418">
    <property type="term" value="F:L-ascorbic acid binding"/>
    <property type="evidence" value="ECO:0007669"/>
    <property type="project" value="UniProtKB-KW"/>
</dbReference>
<evidence type="ECO:0000256" key="3">
    <source>
        <dbReference type="ARBA" id="ARBA00022896"/>
    </source>
</evidence>
<keyword evidence="10" id="KW-1185">Reference proteome</keyword>
<evidence type="ECO:0000256" key="2">
    <source>
        <dbReference type="ARBA" id="ARBA00022723"/>
    </source>
</evidence>
<evidence type="ECO:0000313" key="9">
    <source>
        <dbReference type="EMBL" id="KAI6656396.1"/>
    </source>
</evidence>
<dbReference type="SMART" id="SM00702">
    <property type="entry name" value="P4Hc"/>
    <property type="match status" value="1"/>
</dbReference>
<dbReference type="GO" id="GO:0004656">
    <property type="term" value="F:procollagen-proline 4-dioxygenase activity"/>
    <property type="evidence" value="ECO:0007669"/>
    <property type="project" value="TreeGrafter"/>
</dbReference>
<evidence type="ECO:0000256" key="5">
    <source>
        <dbReference type="ARBA" id="ARBA00023002"/>
    </source>
</evidence>
<dbReference type="PANTHER" id="PTHR10869:SF244">
    <property type="entry name" value="PROLYL 4-HYDROXYLASE SUBUNIT ALPHA-2"/>
    <property type="match status" value="1"/>
</dbReference>
<dbReference type="Pfam" id="PF12294">
    <property type="entry name" value="DUF3626"/>
    <property type="match status" value="1"/>
</dbReference>
<evidence type="ECO:0000256" key="7">
    <source>
        <dbReference type="SAM" id="MobiDB-lite"/>
    </source>
</evidence>
<organism evidence="9 10">
    <name type="scientific">Oopsacas minuta</name>
    <dbReference type="NCBI Taxonomy" id="111878"/>
    <lineage>
        <taxon>Eukaryota</taxon>
        <taxon>Metazoa</taxon>
        <taxon>Porifera</taxon>
        <taxon>Hexactinellida</taxon>
        <taxon>Hexasterophora</taxon>
        <taxon>Lyssacinosida</taxon>
        <taxon>Leucopsacidae</taxon>
        <taxon>Oopsacas</taxon>
    </lineage>
</organism>
<keyword evidence="4" id="KW-0223">Dioxygenase</keyword>
<dbReference type="InterPro" id="IPR006620">
    <property type="entry name" value="Pro_4_hyd_alph"/>
</dbReference>
<dbReference type="GO" id="GO:0005506">
    <property type="term" value="F:iron ion binding"/>
    <property type="evidence" value="ECO:0007669"/>
    <property type="project" value="InterPro"/>
</dbReference>
<name>A0AAV7K829_9METZ</name>
<feature type="domain" description="Prolyl 4-hydroxylase alpha subunit" evidence="8">
    <location>
        <begin position="1045"/>
        <end position="1195"/>
    </location>
</feature>
<evidence type="ECO:0000256" key="4">
    <source>
        <dbReference type="ARBA" id="ARBA00022964"/>
    </source>
</evidence>
<dbReference type="EMBL" id="JAKMXF010000144">
    <property type="protein sequence ID" value="KAI6656396.1"/>
    <property type="molecule type" value="Genomic_DNA"/>
</dbReference>
<comment type="caution">
    <text evidence="9">The sequence shown here is derived from an EMBL/GenBank/DDBJ whole genome shotgun (WGS) entry which is preliminary data.</text>
</comment>
<dbReference type="Proteomes" id="UP001165289">
    <property type="component" value="Unassembled WGS sequence"/>
</dbReference>
<keyword evidence="3" id="KW-0847">Vitamin C</keyword>
<keyword evidence="5" id="KW-0560">Oxidoreductase</keyword>
<dbReference type="GO" id="GO:0005783">
    <property type="term" value="C:endoplasmic reticulum"/>
    <property type="evidence" value="ECO:0007669"/>
    <property type="project" value="TreeGrafter"/>
</dbReference>
<comment type="cofactor">
    <cofactor evidence="1">
        <name>L-ascorbate</name>
        <dbReference type="ChEBI" id="CHEBI:38290"/>
    </cofactor>
</comment>
<dbReference type="AlphaFoldDB" id="A0AAV7K829"/>
<dbReference type="InterPro" id="IPR045054">
    <property type="entry name" value="P4HA-like"/>
</dbReference>
<proteinExistence type="predicted"/>
<keyword evidence="2" id="KW-0479">Metal-binding</keyword>